<evidence type="ECO:0000313" key="3">
    <source>
        <dbReference type="EMBL" id="PWK79371.1"/>
    </source>
</evidence>
<dbReference type="SMART" id="SM01204">
    <property type="entry name" value="FIST_C"/>
    <property type="match status" value="1"/>
</dbReference>
<dbReference type="Pfam" id="PF10442">
    <property type="entry name" value="FIST_C"/>
    <property type="match status" value="1"/>
</dbReference>
<feature type="domain" description="FIST" evidence="1">
    <location>
        <begin position="26"/>
        <end position="218"/>
    </location>
</feature>
<keyword evidence="4" id="KW-1185">Reference proteome</keyword>
<dbReference type="PANTHER" id="PTHR40252">
    <property type="entry name" value="BLR0328 PROTEIN"/>
    <property type="match status" value="1"/>
</dbReference>
<accession>A0A316HH38</accession>
<sequence length="386" mass="42211">MKVAQMLYSDGRFILESGERIPRDAKALILAFGDKQVLMADDIYGQLSARFFNSDIVLCSTAGEIYDDTVLDETVSVCIILFEQTATKTVSINIADHSNSYEAGRALFGSLNMNGLCYMLIISDGSLVNGSELVRGLEQENNRKIPITGGLAGDGDKFISTIVGCNGPPQHGAIAAIGFYGSNLQVGHGSMGGWDIFGPEKRVTRSVSNRLFEIDHKSALELYKQYLGRYADELPRSALLFPLYVRSDDNCDSVVRTILSIDNDEQSMIFAGDIPEGAYVRFMKANFDKIIDAATSAANKSLVKFTGKKPKLALLISCVGRKLILGSRIDEETEAVKEIFGNETILTGFYSYGEISPVTENNPCALQNQTMTITTFTEETDQDVLS</sequence>
<feature type="domain" description="FIST C-domain" evidence="2">
    <location>
        <begin position="219"/>
        <end position="358"/>
    </location>
</feature>
<dbReference type="InterPro" id="IPR013702">
    <property type="entry name" value="FIST_domain_N"/>
</dbReference>
<dbReference type="Proteomes" id="UP000245678">
    <property type="component" value="Unassembled WGS sequence"/>
</dbReference>
<dbReference type="PANTHER" id="PTHR40252:SF2">
    <property type="entry name" value="BLR0328 PROTEIN"/>
    <property type="match status" value="1"/>
</dbReference>
<dbReference type="SMART" id="SM00897">
    <property type="entry name" value="FIST"/>
    <property type="match status" value="1"/>
</dbReference>
<comment type="caution">
    <text evidence="3">The sequence shown here is derived from an EMBL/GenBank/DDBJ whole genome shotgun (WGS) entry which is preliminary data.</text>
</comment>
<evidence type="ECO:0000259" key="2">
    <source>
        <dbReference type="SMART" id="SM01204"/>
    </source>
</evidence>
<dbReference type="InterPro" id="IPR019494">
    <property type="entry name" value="FIST_C"/>
</dbReference>
<evidence type="ECO:0000259" key="1">
    <source>
        <dbReference type="SMART" id="SM00897"/>
    </source>
</evidence>
<name>A0A316HH38_9SPHI</name>
<dbReference type="EMBL" id="QGHA01000002">
    <property type="protein sequence ID" value="PWK79371.1"/>
    <property type="molecule type" value="Genomic_DNA"/>
</dbReference>
<dbReference type="RefSeq" id="WP_109607549.1">
    <property type="nucleotide sequence ID" value="NZ_QGHA01000002.1"/>
</dbReference>
<gene>
    <name evidence="3" type="ORF">LX99_01828</name>
</gene>
<protein>
    <recommendedName>
        <fullName evidence="5">Histidine kinase</fullName>
    </recommendedName>
</protein>
<evidence type="ECO:0000313" key="4">
    <source>
        <dbReference type="Proteomes" id="UP000245678"/>
    </source>
</evidence>
<dbReference type="AlphaFoldDB" id="A0A316HH38"/>
<dbReference type="Pfam" id="PF08495">
    <property type="entry name" value="FIST"/>
    <property type="match status" value="1"/>
</dbReference>
<evidence type="ECO:0008006" key="5">
    <source>
        <dbReference type="Google" id="ProtNLM"/>
    </source>
</evidence>
<organism evidence="3 4">
    <name type="scientific">Mucilaginibacter oryzae</name>
    <dbReference type="NCBI Taxonomy" id="468058"/>
    <lineage>
        <taxon>Bacteria</taxon>
        <taxon>Pseudomonadati</taxon>
        <taxon>Bacteroidota</taxon>
        <taxon>Sphingobacteriia</taxon>
        <taxon>Sphingobacteriales</taxon>
        <taxon>Sphingobacteriaceae</taxon>
        <taxon>Mucilaginibacter</taxon>
    </lineage>
</organism>
<proteinExistence type="predicted"/>
<reference evidence="3 4" key="1">
    <citation type="submission" date="2018-05" db="EMBL/GenBank/DDBJ databases">
        <title>Genomic Encyclopedia of Archaeal and Bacterial Type Strains, Phase II (KMG-II): from individual species to whole genera.</title>
        <authorList>
            <person name="Goeker M."/>
        </authorList>
    </citation>
    <scope>NUCLEOTIDE SEQUENCE [LARGE SCALE GENOMIC DNA]</scope>
    <source>
        <strain evidence="3 4">DSM 19975</strain>
    </source>
</reference>